<dbReference type="InterPro" id="IPR002129">
    <property type="entry name" value="PyrdxlP-dep_de-COase"/>
</dbReference>
<dbReference type="GO" id="GO:0019752">
    <property type="term" value="P:carboxylic acid metabolic process"/>
    <property type="evidence" value="ECO:0007669"/>
    <property type="project" value="InterPro"/>
</dbReference>
<reference evidence="8 10" key="1">
    <citation type="submission" date="2015-09" db="EMBL/GenBank/DDBJ databases">
        <title>A metagenomics-based metabolic model of nitrate-dependent anaerobic oxidation of methane by Methanoperedens-like archaea.</title>
        <authorList>
            <person name="Arshad A."/>
            <person name="Speth D.R."/>
            <person name="De Graaf R.M."/>
            <person name="Op Den Camp H.J."/>
            <person name="Jetten M.S."/>
            <person name="Welte C.U."/>
        </authorList>
    </citation>
    <scope>NUCLEOTIDE SEQUENCE [LARGE SCALE GENOMIC DNA]</scope>
</reference>
<dbReference type="GO" id="GO:0015937">
    <property type="term" value="P:coenzyme A biosynthetic process"/>
    <property type="evidence" value="ECO:0007669"/>
    <property type="project" value="UniProtKB-UniRule"/>
</dbReference>
<dbReference type="PANTHER" id="PTHR42735:SF6">
    <property type="entry name" value="SPHINGOSINE-1-PHOSPHATE LYASE 1"/>
    <property type="match status" value="1"/>
</dbReference>
<dbReference type="EMBL" id="FZMP01000161">
    <property type="protein sequence ID" value="SNQ61160.1"/>
    <property type="molecule type" value="Genomic_DNA"/>
</dbReference>
<dbReference type="Proteomes" id="UP000050360">
    <property type="component" value="Unassembled WGS sequence"/>
</dbReference>
<dbReference type="UniPathway" id="UPA00241"/>
<keyword evidence="2 6" id="KW-0210">Decarboxylase</keyword>
<sequence>MNLKGHSEKEVLSRLKNAMQKDTSYDKVMSAMCTQPHPIAVKAHMQFIASNMGDFGLFQGTKELEDKVIKMMGYMLGDGNACGYITTGGTESNIQALRTARNMSKKKRPNMIVPFSAHFSFDKIADLLGIEIRKASLDTEFKVDMDSVSDLIDSNTIALVGIAGSTEFGQIDPIDRLAKLALSNNLFLHVDAAFGGYVIPFLDKKYDFDFSVKGVTSITADPHKMGMSTIPAGGLLFREEACLLPLEIDTPYLTIRKQHSLVGTRSGAAVAAAYAVMTHLGTEGYKEIVKRCMKMTGRLVEGACDLGIDPLIEPAMNIVALDVPDLDDVRKKLRSRGWVTSLTRNPKAMRLIIMPHLTEDTIDSFISDLGECIHDNGGAGGSGCPILHCGEEAYPALK</sequence>
<comment type="cofactor">
    <cofactor evidence="1 6 7">
        <name>pyridoxal 5'-phosphate</name>
        <dbReference type="ChEBI" id="CHEBI:597326"/>
    </cofactor>
</comment>
<dbReference type="UniPathway" id="UPA00080"/>
<dbReference type="Gene3D" id="3.90.1150.10">
    <property type="entry name" value="Aspartate Aminotransferase, domain 1"/>
    <property type="match status" value="1"/>
</dbReference>
<reference evidence="11" key="3">
    <citation type="submission" date="2017-06" db="EMBL/GenBank/DDBJ databases">
        <authorList>
            <person name="Cremers G."/>
        </authorList>
    </citation>
    <scope>NUCLEOTIDE SEQUENCE [LARGE SCALE GENOMIC DNA]</scope>
</reference>
<dbReference type="Proteomes" id="UP000218615">
    <property type="component" value="Unassembled WGS sequence"/>
</dbReference>
<comment type="function">
    <text evidence="6">Catalyzes the decarboxylation of L-tyrosine to produce tyramine for methanofuran biosynthesis. Can also catalyze the decarboxylation of L-aspartate to produce beta-alanine for coenzyme A (CoA) biosynthesis.</text>
</comment>
<dbReference type="Gene3D" id="3.40.640.10">
    <property type="entry name" value="Type I PLP-dependent aspartate aminotransferase-like (Major domain)"/>
    <property type="match status" value="1"/>
</dbReference>
<dbReference type="PROSITE" id="PS00392">
    <property type="entry name" value="DDC_GAD_HDC_YDC"/>
    <property type="match status" value="1"/>
</dbReference>
<comment type="similarity">
    <text evidence="6">Belongs to the group II decarboxylase family. MfnA subfamily.</text>
</comment>
<gene>
    <name evidence="6 8" type="primary">mfnA</name>
    <name evidence="9" type="ORF">MNV_2430002</name>
    <name evidence="8" type="ORF">MPEBLZ_01550</name>
</gene>
<accession>A0A284VPD8</accession>
<dbReference type="SUPFAM" id="SSF53383">
    <property type="entry name" value="PLP-dependent transferases"/>
    <property type="match status" value="1"/>
</dbReference>
<dbReference type="InterPro" id="IPR021115">
    <property type="entry name" value="Pyridoxal-P_BS"/>
</dbReference>
<evidence type="ECO:0000313" key="11">
    <source>
        <dbReference type="Proteomes" id="UP000218615"/>
    </source>
</evidence>
<dbReference type="EC" id="4.1.1.25" evidence="6"/>
<dbReference type="InterPro" id="IPR015421">
    <property type="entry name" value="PyrdxlP-dep_Trfase_major"/>
</dbReference>
<evidence type="ECO:0000256" key="1">
    <source>
        <dbReference type="ARBA" id="ARBA00001933"/>
    </source>
</evidence>
<proteinExistence type="inferred from homology"/>
<dbReference type="Pfam" id="PF00282">
    <property type="entry name" value="Pyridoxal_deC"/>
    <property type="match status" value="1"/>
</dbReference>
<keyword evidence="4 6" id="KW-0456">Lyase</keyword>
<evidence type="ECO:0000313" key="10">
    <source>
        <dbReference type="Proteomes" id="UP000050360"/>
    </source>
</evidence>
<dbReference type="AlphaFoldDB" id="A0A0P8E141"/>
<dbReference type="GO" id="GO:0004068">
    <property type="term" value="F:aspartate 1-decarboxylase activity"/>
    <property type="evidence" value="ECO:0007669"/>
    <property type="project" value="UniProtKB-UniRule"/>
</dbReference>
<dbReference type="InterPro" id="IPR050477">
    <property type="entry name" value="GrpII_AminoAcid_Decarb"/>
</dbReference>
<comment type="pathway">
    <text evidence="6">Cofactor biosynthesis; methanofuran biosynthesis.</text>
</comment>
<dbReference type="InterPro" id="IPR020931">
    <property type="entry name" value="MfnA"/>
</dbReference>
<dbReference type="NCBIfam" id="TIGR03812">
    <property type="entry name" value="tyr_de_CO2_Arch"/>
    <property type="match status" value="1"/>
</dbReference>
<evidence type="ECO:0000256" key="3">
    <source>
        <dbReference type="ARBA" id="ARBA00022898"/>
    </source>
</evidence>
<dbReference type="RefSeq" id="WP_096205822.1">
    <property type="nucleotide sequence ID" value="NZ_FZMP01000161.1"/>
</dbReference>
<dbReference type="InterPro" id="IPR015424">
    <property type="entry name" value="PyrdxlP-dep_Trfase"/>
</dbReference>
<accession>A0A0P8E141</accession>
<evidence type="ECO:0000256" key="4">
    <source>
        <dbReference type="ARBA" id="ARBA00023239"/>
    </source>
</evidence>
<dbReference type="HAMAP" id="MF_01610">
    <property type="entry name" value="MfnA_decarbox"/>
    <property type="match status" value="1"/>
</dbReference>
<dbReference type="STRING" id="1392998.ANME2D_01719"/>
<dbReference type="PATRIC" id="fig|1719120.3.peg.1683"/>
<evidence type="ECO:0000256" key="5">
    <source>
        <dbReference type="ARBA" id="ARBA00038302"/>
    </source>
</evidence>
<reference evidence="9" key="2">
    <citation type="submission" date="2017-06" db="EMBL/GenBank/DDBJ databases">
        <authorList>
            <person name="Kim H.J."/>
            <person name="Triplett B.A."/>
        </authorList>
    </citation>
    <scope>NUCLEOTIDE SEQUENCE [LARGE SCALE GENOMIC DNA]</scope>
    <source>
        <strain evidence="9">Mnv1</strain>
    </source>
</reference>
<keyword evidence="11" id="KW-1185">Reference proteome</keyword>
<dbReference type="PANTHER" id="PTHR42735">
    <property type="match status" value="1"/>
</dbReference>
<dbReference type="GO" id="GO:0030170">
    <property type="term" value="F:pyridoxal phosphate binding"/>
    <property type="evidence" value="ECO:0007669"/>
    <property type="project" value="UniProtKB-UniRule"/>
</dbReference>
<organism evidence="8 10">
    <name type="scientific">Candidatus Methanoperedens nitratireducens</name>
    <dbReference type="NCBI Taxonomy" id="1392998"/>
    <lineage>
        <taxon>Archaea</taxon>
        <taxon>Methanobacteriati</taxon>
        <taxon>Methanobacteriota</taxon>
        <taxon>Stenosarchaea group</taxon>
        <taxon>Methanomicrobia</taxon>
        <taxon>Methanosarcinales</taxon>
        <taxon>ANME-2 cluster</taxon>
        <taxon>Candidatus Methanoperedentaceae</taxon>
        <taxon>Candidatus Methanoperedens</taxon>
    </lineage>
</organism>
<evidence type="ECO:0000313" key="9">
    <source>
        <dbReference type="EMBL" id="SNQ61160.1"/>
    </source>
</evidence>
<dbReference type="EC" id="4.1.1.11" evidence="6"/>
<dbReference type="InterPro" id="IPR015422">
    <property type="entry name" value="PyrdxlP-dep_Trfase_small"/>
</dbReference>
<name>A0A0P8E141_9EURY</name>
<evidence type="ECO:0000313" key="8">
    <source>
        <dbReference type="EMBL" id="KPQ43903.1"/>
    </source>
</evidence>
<comment type="pathway">
    <text evidence="6">Cofactor biosynthesis; coenzyme A biosynthesis.</text>
</comment>
<feature type="modified residue" description="N6-(pyridoxal phosphate)lysine" evidence="6 7">
    <location>
        <position position="224"/>
    </location>
</feature>
<dbReference type="OrthoDB" id="56891at2157"/>
<dbReference type="GO" id="GO:0004837">
    <property type="term" value="F:tyrosine decarboxylase activity"/>
    <property type="evidence" value="ECO:0007669"/>
    <property type="project" value="UniProtKB-UniRule"/>
</dbReference>
<comment type="similarity">
    <text evidence="5">Belongs to the group II decarboxylase family. Sphingosine-1-phosphate lyase subfamily.</text>
</comment>
<evidence type="ECO:0000256" key="6">
    <source>
        <dbReference type="HAMAP-Rule" id="MF_01610"/>
    </source>
</evidence>
<dbReference type="GO" id="GO:2001120">
    <property type="term" value="P:methanofuran biosynthetic process"/>
    <property type="evidence" value="ECO:0007669"/>
    <property type="project" value="UniProtKB-UniRule"/>
</dbReference>
<keyword evidence="3 6" id="KW-0663">Pyridoxal phosphate</keyword>
<protein>
    <recommendedName>
        <fullName evidence="6">Probable L-tyrosine/L-aspartate decarboxylase</fullName>
        <shortName evidence="6">TDC/ADC</shortName>
        <ecNumber evidence="6">4.1.1.11</ecNumber>
        <ecNumber evidence="6">4.1.1.25</ecNumber>
    </recommendedName>
</protein>
<dbReference type="EMBL" id="LKCM01000121">
    <property type="protein sequence ID" value="KPQ43903.1"/>
    <property type="molecule type" value="Genomic_DNA"/>
</dbReference>
<comment type="catalytic activity">
    <reaction evidence="6">
        <text>L-tyrosine + H(+) = tyramine + CO2</text>
        <dbReference type="Rhea" id="RHEA:14345"/>
        <dbReference type="ChEBI" id="CHEBI:15378"/>
        <dbReference type="ChEBI" id="CHEBI:16526"/>
        <dbReference type="ChEBI" id="CHEBI:58315"/>
        <dbReference type="ChEBI" id="CHEBI:327995"/>
        <dbReference type="EC" id="4.1.1.25"/>
    </reaction>
</comment>
<evidence type="ECO:0000256" key="7">
    <source>
        <dbReference type="PIRSR" id="PIRSR602129-50"/>
    </source>
</evidence>
<evidence type="ECO:0000256" key="2">
    <source>
        <dbReference type="ARBA" id="ARBA00022793"/>
    </source>
</evidence>
<comment type="catalytic activity">
    <reaction evidence="6">
        <text>L-aspartate + H(+) = beta-alanine + CO2</text>
        <dbReference type="Rhea" id="RHEA:19497"/>
        <dbReference type="ChEBI" id="CHEBI:15378"/>
        <dbReference type="ChEBI" id="CHEBI:16526"/>
        <dbReference type="ChEBI" id="CHEBI:29991"/>
        <dbReference type="ChEBI" id="CHEBI:57966"/>
        <dbReference type="EC" id="4.1.1.11"/>
    </reaction>
</comment>